<dbReference type="EMBL" id="JAHUZN010000010">
    <property type="protein sequence ID" value="KAG8480478.1"/>
    <property type="molecule type" value="Genomic_DNA"/>
</dbReference>
<evidence type="ECO:0008006" key="3">
    <source>
        <dbReference type="Google" id="ProtNLM"/>
    </source>
</evidence>
<sequence>METKLSAKKIESVRLKYGFENRIDVGAVGSKDGLSLRWKENSLISLKSFSSFHIDVDVHDVECDTTWRLMGFHGNLEEKNRRESWDLLRRLGQDQRIPWVVLGDFNEIVSSFEKKGGRLRADRQMFEFYMALEDCGLNDLGYIGREKHVFRCFSIWCLDNSLEEKIRRSWGETAGSIPDKIKGLGQHLHKWSRIRFRESKRSRLELEEKLNCLYDREPTNEVLAEITDVQVGLNLQANREKIFWEQRARVNRLKNGDRNTSFFHKMAVQRQNRSRIHELEGTNGTRVHTTKKMLKLASDFFKDLFSASEMGADERVFRMVEKQITDDMNEILL</sequence>
<comment type="caution">
    <text evidence="1">The sequence shown here is derived from an EMBL/GenBank/DDBJ whole genome shotgun (WGS) entry which is preliminary data.</text>
</comment>
<name>A0A8J5YB92_9ROSI</name>
<evidence type="ECO:0000313" key="2">
    <source>
        <dbReference type="Proteomes" id="UP000701853"/>
    </source>
</evidence>
<dbReference type="PANTHER" id="PTHR35218">
    <property type="entry name" value="RNASE H DOMAIN-CONTAINING PROTEIN"/>
    <property type="match status" value="1"/>
</dbReference>
<gene>
    <name evidence="1" type="ORF">CXB51_024631</name>
</gene>
<evidence type="ECO:0000313" key="1">
    <source>
        <dbReference type="EMBL" id="KAG8480478.1"/>
    </source>
</evidence>
<dbReference type="Gene3D" id="3.60.10.10">
    <property type="entry name" value="Endonuclease/exonuclease/phosphatase"/>
    <property type="match status" value="1"/>
</dbReference>
<organism evidence="1 2">
    <name type="scientific">Gossypium anomalum</name>
    <dbReference type="NCBI Taxonomy" id="47600"/>
    <lineage>
        <taxon>Eukaryota</taxon>
        <taxon>Viridiplantae</taxon>
        <taxon>Streptophyta</taxon>
        <taxon>Embryophyta</taxon>
        <taxon>Tracheophyta</taxon>
        <taxon>Spermatophyta</taxon>
        <taxon>Magnoliopsida</taxon>
        <taxon>eudicotyledons</taxon>
        <taxon>Gunneridae</taxon>
        <taxon>Pentapetalae</taxon>
        <taxon>rosids</taxon>
        <taxon>malvids</taxon>
        <taxon>Malvales</taxon>
        <taxon>Malvaceae</taxon>
        <taxon>Malvoideae</taxon>
        <taxon>Gossypium</taxon>
    </lineage>
</organism>
<dbReference type="AlphaFoldDB" id="A0A8J5YB92"/>
<dbReference type="SUPFAM" id="SSF56219">
    <property type="entry name" value="DNase I-like"/>
    <property type="match status" value="1"/>
</dbReference>
<accession>A0A8J5YB92</accession>
<dbReference type="OrthoDB" id="1751786at2759"/>
<keyword evidence="2" id="KW-1185">Reference proteome</keyword>
<dbReference type="PANTHER" id="PTHR35218:SF9">
    <property type="entry name" value="ENDONUCLEASE_EXONUCLEASE_PHOSPHATASE DOMAIN-CONTAINING PROTEIN"/>
    <property type="match status" value="1"/>
</dbReference>
<dbReference type="InterPro" id="IPR036691">
    <property type="entry name" value="Endo/exonu/phosph_ase_sf"/>
</dbReference>
<reference evidence="1 2" key="1">
    <citation type="journal article" date="2021" name="bioRxiv">
        <title>The Gossypium anomalum genome as a resource for cotton improvement and evolutionary analysis of hybrid incompatibility.</title>
        <authorList>
            <person name="Grover C.E."/>
            <person name="Yuan D."/>
            <person name="Arick M.A."/>
            <person name="Miller E.R."/>
            <person name="Hu G."/>
            <person name="Peterson D.G."/>
            <person name="Wendel J.F."/>
            <person name="Udall J.A."/>
        </authorList>
    </citation>
    <scope>NUCLEOTIDE SEQUENCE [LARGE SCALE GENOMIC DNA]</scope>
    <source>
        <strain evidence="1">JFW-Udall</strain>
        <tissue evidence="1">Leaf</tissue>
    </source>
</reference>
<protein>
    <recommendedName>
        <fullName evidence="3">Endonuclease/exonuclease/phosphatase domain-containing protein</fullName>
    </recommendedName>
</protein>
<dbReference type="Proteomes" id="UP000701853">
    <property type="component" value="Chromosome 10"/>
</dbReference>
<proteinExistence type="predicted"/>